<accession>A0A6A4I408</accession>
<dbReference type="AlphaFoldDB" id="A0A6A4I408"/>
<protein>
    <submittedName>
        <fullName evidence="2">Uncharacterized protein</fullName>
    </submittedName>
</protein>
<evidence type="ECO:0000256" key="1">
    <source>
        <dbReference type="SAM" id="Phobius"/>
    </source>
</evidence>
<feature type="transmembrane region" description="Helical" evidence="1">
    <location>
        <begin position="50"/>
        <end position="73"/>
    </location>
</feature>
<name>A0A6A4I408_9AGAR</name>
<dbReference type="EMBL" id="ML769410">
    <property type="protein sequence ID" value="KAE9405266.1"/>
    <property type="molecule type" value="Genomic_DNA"/>
</dbReference>
<keyword evidence="1" id="KW-0472">Membrane</keyword>
<gene>
    <name evidence="2" type="ORF">BT96DRAFT_346997</name>
</gene>
<evidence type="ECO:0000313" key="2">
    <source>
        <dbReference type="EMBL" id="KAE9405266.1"/>
    </source>
</evidence>
<feature type="transmembrane region" description="Helical" evidence="1">
    <location>
        <begin position="103"/>
        <end position="124"/>
    </location>
</feature>
<keyword evidence="3" id="KW-1185">Reference proteome</keyword>
<keyword evidence="1" id="KW-0812">Transmembrane</keyword>
<sequence>MSSSLAAQHSSSSLSLNFDTMKKESLKFERDFDHFFQSLSSRKSPAIYDFMRWACAISHISLILILVILAATLTNLDERTVFFNSTATFLPKDVLDAIPTVQAYIKVAFGWIVTGWATLLPLTAQRLALRRQLSLLSSLTAKHDANQAWMGTGSAVLTSLKWRQLGFRASIHSIFLPLGYLGGIAAFHSVATGMLEVVDIPVNKTVTFSSNGIPDLTGASIGNAFTGADALLTMLSLNALNLPGLASNGSGLIYDIPDRNASRLPVDSV</sequence>
<proteinExistence type="predicted"/>
<evidence type="ECO:0000313" key="3">
    <source>
        <dbReference type="Proteomes" id="UP000799118"/>
    </source>
</evidence>
<organism evidence="2 3">
    <name type="scientific">Gymnopus androsaceus JB14</name>
    <dbReference type="NCBI Taxonomy" id="1447944"/>
    <lineage>
        <taxon>Eukaryota</taxon>
        <taxon>Fungi</taxon>
        <taxon>Dikarya</taxon>
        <taxon>Basidiomycota</taxon>
        <taxon>Agaricomycotina</taxon>
        <taxon>Agaricomycetes</taxon>
        <taxon>Agaricomycetidae</taxon>
        <taxon>Agaricales</taxon>
        <taxon>Marasmiineae</taxon>
        <taxon>Omphalotaceae</taxon>
        <taxon>Gymnopus</taxon>
    </lineage>
</organism>
<dbReference type="Proteomes" id="UP000799118">
    <property type="component" value="Unassembled WGS sequence"/>
</dbReference>
<reference evidence="2" key="1">
    <citation type="journal article" date="2019" name="Environ. Microbiol.">
        <title>Fungal ecological strategies reflected in gene transcription - a case study of two litter decomposers.</title>
        <authorList>
            <person name="Barbi F."/>
            <person name="Kohler A."/>
            <person name="Barry K."/>
            <person name="Baskaran P."/>
            <person name="Daum C."/>
            <person name="Fauchery L."/>
            <person name="Ihrmark K."/>
            <person name="Kuo A."/>
            <person name="LaButti K."/>
            <person name="Lipzen A."/>
            <person name="Morin E."/>
            <person name="Grigoriev I.V."/>
            <person name="Henrissat B."/>
            <person name="Lindahl B."/>
            <person name="Martin F."/>
        </authorList>
    </citation>
    <scope>NUCLEOTIDE SEQUENCE</scope>
    <source>
        <strain evidence="2">JB14</strain>
    </source>
</reference>
<keyword evidence="1" id="KW-1133">Transmembrane helix</keyword>
<dbReference type="OrthoDB" id="2644397at2759"/>